<organism evidence="1 2">
    <name type="scientific">Stomoxys calcitrans</name>
    <name type="common">Stable fly</name>
    <name type="synonym">Conops calcitrans</name>
    <dbReference type="NCBI Taxonomy" id="35570"/>
    <lineage>
        <taxon>Eukaryota</taxon>
        <taxon>Metazoa</taxon>
        <taxon>Ecdysozoa</taxon>
        <taxon>Arthropoda</taxon>
        <taxon>Hexapoda</taxon>
        <taxon>Insecta</taxon>
        <taxon>Pterygota</taxon>
        <taxon>Neoptera</taxon>
        <taxon>Endopterygota</taxon>
        <taxon>Diptera</taxon>
        <taxon>Brachycera</taxon>
        <taxon>Muscomorpha</taxon>
        <taxon>Muscoidea</taxon>
        <taxon>Muscidae</taxon>
        <taxon>Stomoxys</taxon>
    </lineage>
</organism>
<evidence type="ECO:0000313" key="1">
    <source>
        <dbReference type="EnsemblMetazoa" id="SCAU001995-PA"/>
    </source>
</evidence>
<gene>
    <name evidence="1" type="primary">106087553</name>
</gene>
<dbReference type="EnsemblMetazoa" id="SCAU001995-RA">
    <property type="protein sequence ID" value="SCAU001995-PA"/>
    <property type="gene ID" value="SCAU001995"/>
</dbReference>
<dbReference type="AlphaFoldDB" id="A0A1I8NTX5"/>
<reference evidence="1" key="1">
    <citation type="submission" date="2020-05" db="UniProtKB">
        <authorList>
            <consortium name="EnsemblMetazoa"/>
        </authorList>
    </citation>
    <scope>IDENTIFICATION</scope>
    <source>
        <strain evidence="1">USDA</strain>
    </source>
</reference>
<protein>
    <submittedName>
        <fullName evidence="1">Uncharacterized protein</fullName>
    </submittedName>
</protein>
<sequence length="179" mass="21001">MEHQEREIEHFGFSSELASLERNYYVKKNINTALDGVIKKAECSEETNQYLLKIKDEVLKKIWLSIEGHMKAAEEMDKKYFSVPDHVLLPAYFDHVKTYSQADEKNIDDEIASHKKRFLENSIMITLLKMENSQHKKFIPFLDEELNIQNALKESFKNLNMNALNDLVDKTLAFGQMRK</sequence>
<accession>A0A1I8NTX5</accession>
<dbReference type="VEuPathDB" id="VectorBase:SCAU001995"/>
<dbReference type="KEGG" id="scac:106087553"/>
<dbReference type="OrthoDB" id="1884855at2759"/>
<dbReference type="STRING" id="35570.A0A1I8NTX5"/>
<proteinExistence type="predicted"/>
<dbReference type="Proteomes" id="UP000095300">
    <property type="component" value="Unassembled WGS sequence"/>
</dbReference>
<name>A0A1I8NTX5_STOCA</name>
<keyword evidence="2" id="KW-1185">Reference proteome</keyword>
<evidence type="ECO:0000313" key="2">
    <source>
        <dbReference type="Proteomes" id="UP000095300"/>
    </source>
</evidence>